<dbReference type="Proteomes" id="UP001196413">
    <property type="component" value="Unassembled WGS sequence"/>
</dbReference>
<dbReference type="AlphaFoldDB" id="A0AAD5WL40"/>
<reference evidence="1" key="1">
    <citation type="submission" date="2021-06" db="EMBL/GenBank/DDBJ databases">
        <title>Parelaphostrongylus tenuis whole genome reference sequence.</title>
        <authorList>
            <person name="Garwood T.J."/>
            <person name="Larsen P.A."/>
            <person name="Fountain-Jones N.M."/>
            <person name="Garbe J.R."/>
            <person name="Macchietto M.G."/>
            <person name="Kania S.A."/>
            <person name="Gerhold R.W."/>
            <person name="Richards J.E."/>
            <person name="Wolf T.M."/>
        </authorList>
    </citation>
    <scope>NUCLEOTIDE SEQUENCE</scope>
    <source>
        <strain evidence="1">MNPRO001-30</strain>
        <tissue evidence="1">Meninges</tissue>
    </source>
</reference>
<comment type="caution">
    <text evidence="1">The sequence shown here is derived from an EMBL/GenBank/DDBJ whole genome shotgun (WGS) entry which is preliminary data.</text>
</comment>
<dbReference type="EMBL" id="JAHQIW010007475">
    <property type="protein sequence ID" value="KAJ1374629.1"/>
    <property type="molecule type" value="Genomic_DNA"/>
</dbReference>
<evidence type="ECO:0000313" key="2">
    <source>
        <dbReference type="Proteomes" id="UP001196413"/>
    </source>
</evidence>
<organism evidence="1 2">
    <name type="scientific">Parelaphostrongylus tenuis</name>
    <name type="common">Meningeal worm</name>
    <dbReference type="NCBI Taxonomy" id="148309"/>
    <lineage>
        <taxon>Eukaryota</taxon>
        <taxon>Metazoa</taxon>
        <taxon>Ecdysozoa</taxon>
        <taxon>Nematoda</taxon>
        <taxon>Chromadorea</taxon>
        <taxon>Rhabditida</taxon>
        <taxon>Rhabditina</taxon>
        <taxon>Rhabditomorpha</taxon>
        <taxon>Strongyloidea</taxon>
        <taxon>Metastrongylidae</taxon>
        <taxon>Parelaphostrongylus</taxon>
    </lineage>
</organism>
<evidence type="ECO:0000313" key="1">
    <source>
        <dbReference type="EMBL" id="KAJ1374629.1"/>
    </source>
</evidence>
<name>A0AAD5WL40_PARTN</name>
<proteinExistence type="predicted"/>
<protein>
    <submittedName>
        <fullName evidence="1">Uncharacterized protein</fullName>
    </submittedName>
</protein>
<gene>
    <name evidence="1" type="ORF">KIN20_037360</name>
</gene>
<accession>A0AAD5WL40</accession>
<keyword evidence="2" id="KW-1185">Reference proteome</keyword>
<sequence length="98" mass="11054">MARGEDTLGESTVYRWSKSLAKMKARSDDAAHSACSLSTCQAEVWYQLSNQCLVNGRCSINHFAIVTTRRIEPIREVSQKWRDKAAPVLPDQRELGDL</sequence>